<dbReference type="AlphaFoldDB" id="X0Y8W6"/>
<protein>
    <submittedName>
        <fullName evidence="1">Uncharacterized protein</fullName>
    </submittedName>
</protein>
<organism evidence="1">
    <name type="scientific">marine sediment metagenome</name>
    <dbReference type="NCBI Taxonomy" id="412755"/>
    <lineage>
        <taxon>unclassified sequences</taxon>
        <taxon>metagenomes</taxon>
        <taxon>ecological metagenomes</taxon>
    </lineage>
</organism>
<comment type="caution">
    <text evidence="1">The sequence shown here is derived from an EMBL/GenBank/DDBJ whole genome shotgun (WGS) entry which is preliminary data.</text>
</comment>
<dbReference type="InterPro" id="IPR036390">
    <property type="entry name" value="WH_DNA-bd_sf"/>
</dbReference>
<accession>X0Y8W6</accession>
<sequence length="83" mass="9539">MKSIVKILEYKFPDVDGVHPSTCKLVLAWIWMNNGQPFKYVDIVDQLQMSDRGVHRAMKVLKDHKLIELGDTDDYVPAGMFDS</sequence>
<reference evidence="1" key="1">
    <citation type="journal article" date="2014" name="Front. Microbiol.">
        <title>High frequency of phylogenetically diverse reductive dehalogenase-homologous genes in deep subseafloor sedimentary metagenomes.</title>
        <authorList>
            <person name="Kawai M."/>
            <person name="Futagami T."/>
            <person name="Toyoda A."/>
            <person name="Takaki Y."/>
            <person name="Nishi S."/>
            <person name="Hori S."/>
            <person name="Arai W."/>
            <person name="Tsubouchi T."/>
            <person name="Morono Y."/>
            <person name="Uchiyama I."/>
            <person name="Ito T."/>
            <person name="Fujiyama A."/>
            <person name="Inagaki F."/>
            <person name="Takami H."/>
        </authorList>
    </citation>
    <scope>NUCLEOTIDE SEQUENCE</scope>
    <source>
        <strain evidence="1">Expedition CK06-06</strain>
    </source>
</reference>
<proteinExistence type="predicted"/>
<dbReference type="SUPFAM" id="SSF46785">
    <property type="entry name" value="Winged helix' DNA-binding domain"/>
    <property type="match status" value="1"/>
</dbReference>
<name>X0Y8W6_9ZZZZ</name>
<gene>
    <name evidence="1" type="ORF">S01H1_61341</name>
</gene>
<evidence type="ECO:0000313" key="1">
    <source>
        <dbReference type="EMBL" id="GAG33311.1"/>
    </source>
</evidence>
<dbReference type="EMBL" id="BARS01040214">
    <property type="protein sequence ID" value="GAG33311.1"/>
    <property type="molecule type" value="Genomic_DNA"/>
</dbReference>